<feature type="signal peptide" evidence="2">
    <location>
        <begin position="1"/>
        <end position="21"/>
    </location>
</feature>
<reference evidence="3 4" key="1">
    <citation type="submission" date="2017-05" db="EMBL/GenBank/DDBJ databases">
        <authorList>
            <person name="Varghese N."/>
            <person name="Submissions S."/>
        </authorList>
    </citation>
    <scope>NUCLEOTIDE SEQUENCE [LARGE SCALE GENOMIC DNA]</scope>
    <source>
        <strain evidence="3 4">DSM 29734</strain>
    </source>
</reference>
<evidence type="ECO:0000256" key="1">
    <source>
        <dbReference type="SAM" id="MobiDB-lite"/>
    </source>
</evidence>
<evidence type="ECO:0000256" key="2">
    <source>
        <dbReference type="SAM" id="SignalP"/>
    </source>
</evidence>
<protein>
    <submittedName>
        <fullName evidence="3">Uncharacterized protein</fullName>
    </submittedName>
</protein>
<dbReference type="RefSeq" id="WP_283427958.1">
    <property type="nucleotide sequence ID" value="NZ_FXTY01000013.1"/>
</dbReference>
<dbReference type="PROSITE" id="PS51257">
    <property type="entry name" value="PROKAR_LIPOPROTEIN"/>
    <property type="match status" value="1"/>
</dbReference>
<organism evidence="3 4">
    <name type="scientific">Shimia sagamensis</name>
    <dbReference type="NCBI Taxonomy" id="1566352"/>
    <lineage>
        <taxon>Bacteria</taxon>
        <taxon>Pseudomonadati</taxon>
        <taxon>Pseudomonadota</taxon>
        <taxon>Alphaproteobacteria</taxon>
        <taxon>Rhodobacterales</taxon>
        <taxon>Roseobacteraceae</taxon>
    </lineage>
</organism>
<name>A0ABY1PK53_9RHOB</name>
<feature type="region of interest" description="Disordered" evidence="1">
    <location>
        <begin position="45"/>
        <end position="78"/>
    </location>
</feature>
<dbReference type="EMBL" id="FXTY01000013">
    <property type="protein sequence ID" value="SMP35996.1"/>
    <property type="molecule type" value="Genomic_DNA"/>
</dbReference>
<keyword evidence="2" id="KW-0732">Signal</keyword>
<gene>
    <name evidence="3" type="ORF">SAMN06265373_11315</name>
</gene>
<accession>A0ABY1PK53</accession>
<sequence>MLPIRTFAFALLPLWALTACGETPGMEATSDAALEAAPYPEILPQHALPKTSPARLTENSEAELEARGARLQNRASNL</sequence>
<comment type="caution">
    <text evidence="3">The sequence shown here is derived from an EMBL/GenBank/DDBJ whole genome shotgun (WGS) entry which is preliminary data.</text>
</comment>
<dbReference type="Proteomes" id="UP001157961">
    <property type="component" value="Unassembled WGS sequence"/>
</dbReference>
<keyword evidence="4" id="KW-1185">Reference proteome</keyword>
<proteinExistence type="predicted"/>
<feature type="chain" id="PRO_5045777964" evidence="2">
    <location>
        <begin position="22"/>
        <end position="78"/>
    </location>
</feature>
<evidence type="ECO:0000313" key="3">
    <source>
        <dbReference type="EMBL" id="SMP35996.1"/>
    </source>
</evidence>
<evidence type="ECO:0000313" key="4">
    <source>
        <dbReference type="Proteomes" id="UP001157961"/>
    </source>
</evidence>